<name>A0AC34PV83_9BILA</name>
<sequence length="193" mass="22423">MWNYMKNKDVFVSSNREGVKRVLEGNYAYLMESTSLEYEVQQNCNLTQIGGVLGSKGYGIALQKHSEWTDRISRQLLLYQKRGIIEMKKQKWWRSTGTPCSGSFAFVQSNFPKDKIQASSMNLVKKSALPSKLKVFMNIQHVKNVLKKLKLVKTKLYLKSKKKYAVQNINNKNRKPCKNEHQRINETIEDTLI</sequence>
<protein>
    <submittedName>
        <fullName evidence="2">Ionotropic glutamate receptor C-terminal domain-containing protein</fullName>
    </submittedName>
</protein>
<evidence type="ECO:0000313" key="1">
    <source>
        <dbReference type="Proteomes" id="UP000887576"/>
    </source>
</evidence>
<dbReference type="Proteomes" id="UP000887576">
    <property type="component" value="Unplaced"/>
</dbReference>
<dbReference type="WBParaSite" id="JU765_v2.g10305.t1">
    <property type="protein sequence ID" value="JU765_v2.g10305.t1"/>
    <property type="gene ID" value="JU765_v2.g10305"/>
</dbReference>
<proteinExistence type="predicted"/>
<organism evidence="1 2">
    <name type="scientific">Panagrolaimus sp. JU765</name>
    <dbReference type="NCBI Taxonomy" id="591449"/>
    <lineage>
        <taxon>Eukaryota</taxon>
        <taxon>Metazoa</taxon>
        <taxon>Ecdysozoa</taxon>
        <taxon>Nematoda</taxon>
        <taxon>Chromadorea</taxon>
        <taxon>Rhabditida</taxon>
        <taxon>Tylenchina</taxon>
        <taxon>Panagrolaimomorpha</taxon>
        <taxon>Panagrolaimoidea</taxon>
        <taxon>Panagrolaimidae</taxon>
        <taxon>Panagrolaimus</taxon>
    </lineage>
</organism>
<evidence type="ECO:0000313" key="2">
    <source>
        <dbReference type="WBParaSite" id="JU765_v2.g10305.t1"/>
    </source>
</evidence>
<accession>A0AC34PV83</accession>
<reference evidence="2" key="1">
    <citation type="submission" date="2022-11" db="UniProtKB">
        <authorList>
            <consortium name="WormBaseParasite"/>
        </authorList>
    </citation>
    <scope>IDENTIFICATION</scope>
</reference>